<keyword evidence="1" id="KW-1133">Transmembrane helix</keyword>
<dbReference type="Proteomes" id="UP001501074">
    <property type="component" value="Unassembled WGS sequence"/>
</dbReference>
<evidence type="ECO:0000256" key="1">
    <source>
        <dbReference type="SAM" id="Phobius"/>
    </source>
</evidence>
<feature type="transmembrane region" description="Helical" evidence="1">
    <location>
        <begin position="398"/>
        <end position="419"/>
    </location>
</feature>
<dbReference type="EMBL" id="BAAAZO010000001">
    <property type="protein sequence ID" value="GAA3595012.1"/>
    <property type="molecule type" value="Genomic_DNA"/>
</dbReference>
<dbReference type="RefSeq" id="WP_231484284.1">
    <property type="nucleotide sequence ID" value="NZ_BAAAZO010000001.1"/>
</dbReference>
<evidence type="ECO:0000313" key="3">
    <source>
        <dbReference type="Proteomes" id="UP001501074"/>
    </source>
</evidence>
<feature type="transmembrane region" description="Helical" evidence="1">
    <location>
        <begin position="221"/>
        <end position="244"/>
    </location>
</feature>
<accession>A0ABP6Z3D5</accession>
<protein>
    <recommendedName>
        <fullName evidence="4">Secreted protein</fullName>
    </recommendedName>
</protein>
<comment type="caution">
    <text evidence="2">The sequence shown here is derived from an EMBL/GenBank/DDBJ whole genome shotgun (WGS) entry which is preliminary data.</text>
</comment>
<proteinExistence type="predicted"/>
<feature type="transmembrane region" description="Helical" evidence="1">
    <location>
        <begin position="194"/>
        <end position="214"/>
    </location>
</feature>
<keyword evidence="1" id="KW-0472">Membrane</keyword>
<evidence type="ECO:0008006" key="4">
    <source>
        <dbReference type="Google" id="ProtNLM"/>
    </source>
</evidence>
<name>A0ABP6Z3D5_9ACTN</name>
<organism evidence="2 3">
    <name type="scientific">Kineosporia mesophila</name>
    <dbReference type="NCBI Taxonomy" id="566012"/>
    <lineage>
        <taxon>Bacteria</taxon>
        <taxon>Bacillati</taxon>
        <taxon>Actinomycetota</taxon>
        <taxon>Actinomycetes</taxon>
        <taxon>Kineosporiales</taxon>
        <taxon>Kineosporiaceae</taxon>
        <taxon>Kineosporia</taxon>
    </lineage>
</organism>
<reference evidence="3" key="1">
    <citation type="journal article" date="2019" name="Int. J. Syst. Evol. Microbiol.">
        <title>The Global Catalogue of Microorganisms (GCM) 10K type strain sequencing project: providing services to taxonomists for standard genome sequencing and annotation.</title>
        <authorList>
            <consortium name="The Broad Institute Genomics Platform"/>
            <consortium name="The Broad Institute Genome Sequencing Center for Infectious Disease"/>
            <person name="Wu L."/>
            <person name="Ma J."/>
        </authorList>
    </citation>
    <scope>NUCLEOTIDE SEQUENCE [LARGE SCALE GENOMIC DNA]</scope>
    <source>
        <strain evidence="3">JCM 16902</strain>
    </source>
</reference>
<keyword evidence="1" id="KW-0812">Transmembrane</keyword>
<evidence type="ECO:0000313" key="2">
    <source>
        <dbReference type="EMBL" id="GAA3595012.1"/>
    </source>
</evidence>
<gene>
    <name evidence="2" type="ORF">GCM10022223_07660</name>
</gene>
<sequence length="425" mass="44850">MHQRLSGTIRMRQLRRLRLPTPDLLLAAGVLVLSAGLLAGVFGREGLARRAGALEDARAETAQQVRIQTARTALVIADTDAGNDLLTGADPERFSYRLFGYDAQPAFLGLVAAARTDEDAATLATANKYLITYAMQVAAARTRAQDGQPDEAATALAAASQVLHTQVLPRLAQVQEAGRDRLADDGSAADTAPVVAVLAGILAVLVIIGVHLWLTRRTRRLLNLGLLAGVAVLIVATGAGVAVVGASRHRVDEVQDHALRIADAVVEARFSAFDARSSEARAALDGSTVDDEKAWSASYQDALARLRTAADGEPQAVRDDVANVTGKLSYYGGVHERLLARAVAGDEAFVRRSASNPAPGGAVGAFEAFDAYSGALLARQVQTADDAWESAGANLRRVGWITLVVGLLAAVLGWVGIAARRREYR</sequence>
<keyword evidence="3" id="KW-1185">Reference proteome</keyword>